<dbReference type="HOGENOM" id="CLU_2671233_0_0_1"/>
<organism evidence="1 2">
    <name type="scientific">Galerina marginata (strain CBS 339.88)</name>
    <dbReference type="NCBI Taxonomy" id="685588"/>
    <lineage>
        <taxon>Eukaryota</taxon>
        <taxon>Fungi</taxon>
        <taxon>Dikarya</taxon>
        <taxon>Basidiomycota</taxon>
        <taxon>Agaricomycotina</taxon>
        <taxon>Agaricomycetes</taxon>
        <taxon>Agaricomycetidae</taxon>
        <taxon>Agaricales</taxon>
        <taxon>Agaricineae</taxon>
        <taxon>Strophariaceae</taxon>
        <taxon>Galerina</taxon>
    </lineage>
</organism>
<evidence type="ECO:0000313" key="1">
    <source>
        <dbReference type="EMBL" id="KDR70003.1"/>
    </source>
</evidence>
<dbReference type="Proteomes" id="UP000027222">
    <property type="component" value="Unassembled WGS sequence"/>
</dbReference>
<accession>A0A067STD6</accession>
<sequence length="75" mass="8303">MKYKPNGGAFPQGVNAIPFVVVSNTGDPVDITITHGSDGKWQGDKQGYARVDFNGKTYLHKRNDNYQGTNPMQFL</sequence>
<reference evidence="2" key="1">
    <citation type="journal article" date="2014" name="Proc. Natl. Acad. Sci. U.S.A.">
        <title>Extensive sampling of basidiomycete genomes demonstrates inadequacy of the white-rot/brown-rot paradigm for wood decay fungi.</title>
        <authorList>
            <person name="Riley R."/>
            <person name="Salamov A.A."/>
            <person name="Brown D.W."/>
            <person name="Nagy L.G."/>
            <person name="Floudas D."/>
            <person name="Held B.W."/>
            <person name="Levasseur A."/>
            <person name="Lombard V."/>
            <person name="Morin E."/>
            <person name="Otillar R."/>
            <person name="Lindquist E.A."/>
            <person name="Sun H."/>
            <person name="LaButti K.M."/>
            <person name="Schmutz J."/>
            <person name="Jabbour D."/>
            <person name="Luo H."/>
            <person name="Baker S.E."/>
            <person name="Pisabarro A.G."/>
            <person name="Walton J.D."/>
            <person name="Blanchette R.A."/>
            <person name="Henrissat B."/>
            <person name="Martin F."/>
            <person name="Cullen D."/>
            <person name="Hibbett D.S."/>
            <person name="Grigoriev I.V."/>
        </authorList>
    </citation>
    <scope>NUCLEOTIDE SEQUENCE [LARGE SCALE GENOMIC DNA]</scope>
    <source>
        <strain evidence="2">CBS 339.88</strain>
    </source>
</reference>
<name>A0A067STD6_GALM3</name>
<protein>
    <submittedName>
        <fullName evidence="1">Uncharacterized protein</fullName>
    </submittedName>
</protein>
<dbReference type="AlphaFoldDB" id="A0A067STD6"/>
<keyword evidence="2" id="KW-1185">Reference proteome</keyword>
<proteinExistence type="predicted"/>
<dbReference type="EMBL" id="KL142399">
    <property type="protein sequence ID" value="KDR70003.1"/>
    <property type="molecule type" value="Genomic_DNA"/>
</dbReference>
<gene>
    <name evidence="1" type="ORF">GALMADRAFT_255346</name>
</gene>
<evidence type="ECO:0000313" key="2">
    <source>
        <dbReference type="Proteomes" id="UP000027222"/>
    </source>
</evidence>